<dbReference type="Proteomes" id="UP000740883">
    <property type="component" value="Unassembled WGS sequence"/>
</dbReference>
<evidence type="ECO:0000256" key="1">
    <source>
        <dbReference type="ARBA" id="ARBA00006432"/>
    </source>
</evidence>
<dbReference type="PANTHER" id="PTHR43347">
    <property type="entry name" value="ACYL-COA SYNTHETASE"/>
    <property type="match status" value="1"/>
</dbReference>
<dbReference type="GO" id="GO:0050218">
    <property type="term" value="F:propionate-CoA ligase activity"/>
    <property type="evidence" value="ECO:0007669"/>
    <property type="project" value="TreeGrafter"/>
</dbReference>
<feature type="non-terminal residue" evidence="4">
    <location>
        <position position="207"/>
    </location>
</feature>
<dbReference type="InterPro" id="IPR042099">
    <property type="entry name" value="ANL_N_sf"/>
</dbReference>
<feature type="domain" description="AMP-dependent synthetase/ligase" evidence="2">
    <location>
        <begin position="48"/>
        <end position="185"/>
    </location>
</feature>
<dbReference type="EMBL" id="SBJO01000203">
    <property type="protein sequence ID" value="KAF9762182.1"/>
    <property type="molecule type" value="Genomic_DNA"/>
</dbReference>
<dbReference type="InterPro" id="IPR032387">
    <property type="entry name" value="ACAS_N"/>
</dbReference>
<dbReference type="OrthoDB" id="1706066at2759"/>
<dbReference type="InterPro" id="IPR000873">
    <property type="entry name" value="AMP-dep_synth/lig_dom"/>
</dbReference>
<dbReference type="PANTHER" id="PTHR43347:SF3">
    <property type="entry name" value="ACYL-COA SYNTHETASE SHORT-CHAIN FAMILY MEMBER 3, MITOCHONDRIAL"/>
    <property type="match status" value="1"/>
</dbReference>
<dbReference type="SUPFAM" id="SSF56801">
    <property type="entry name" value="Acetyl-CoA synthetase-like"/>
    <property type="match status" value="1"/>
</dbReference>
<dbReference type="Pfam" id="PF00501">
    <property type="entry name" value="AMP-binding"/>
    <property type="match status" value="1"/>
</dbReference>
<name>A0A9P6GXM3_9MICR</name>
<sequence>MEKYSDEEKQYDYLAKDYLDWDKVYDKVTSGDEFFIGGKLNACYNAVDRHCKVNSSKIAFVKIDESGNVKKITYNELQTDVIKMATFFRERNISADDVVTIYGSNNYEIYCAILACTRLGIVINLVFGGYSSEILASRVQESGSKMIVTMNKVVRRNKNIDYISNVLDCVERSLHVLDVLVFGKSDIKSGDFLFFWDDYKNESYSQL</sequence>
<protein>
    <submittedName>
        <fullName evidence="4">Acetyl-coenzyme A synthetase</fullName>
    </submittedName>
</protein>
<dbReference type="AlphaFoldDB" id="A0A9P6GXM3"/>
<evidence type="ECO:0000259" key="3">
    <source>
        <dbReference type="Pfam" id="PF16177"/>
    </source>
</evidence>
<accession>A0A9P6GXM3</accession>
<feature type="domain" description="Acetyl-coenzyme A synthetase N-terminal" evidence="3">
    <location>
        <begin position="7"/>
        <end position="46"/>
    </location>
</feature>
<dbReference type="Gene3D" id="3.40.50.12780">
    <property type="entry name" value="N-terminal domain of ligase-like"/>
    <property type="match status" value="1"/>
</dbReference>
<dbReference type="Pfam" id="PF16177">
    <property type="entry name" value="ACAS_N"/>
    <property type="match status" value="1"/>
</dbReference>
<proteinExistence type="inferred from homology"/>
<gene>
    <name evidence="4" type="primary">facA_0</name>
    <name evidence="4" type="ORF">NGRA_2176</name>
</gene>
<evidence type="ECO:0000313" key="5">
    <source>
        <dbReference type="Proteomes" id="UP000740883"/>
    </source>
</evidence>
<keyword evidence="5" id="KW-1185">Reference proteome</keyword>
<organism evidence="4 5">
    <name type="scientific">Nosema granulosis</name>
    <dbReference type="NCBI Taxonomy" id="83296"/>
    <lineage>
        <taxon>Eukaryota</taxon>
        <taxon>Fungi</taxon>
        <taxon>Fungi incertae sedis</taxon>
        <taxon>Microsporidia</taxon>
        <taxon>Nosematidae</taxon>
        <taxon>Nosema</taxon>
    </lineage>
</organism>
<reference evidence="4 5" key="1">
    <citation type="journal article" date="2020" name="Genome Biol. Evol.">
        <title>Comparative genomics of strictly vertically transmitted, feminizing microsporidia endosymbionts of amphipod crustaceans.</title>
        <authorList>
            <person name="Cormier A."/>
            <person name="Chebbi M.A."/>
            <person name="Giraud I."/>
            <person name="Wattier R."/>
            <person name="Teixeira M."/>
            <person name="Gilbert C."/>
            <person name="Rigaud T."/>
            <person name="Cordaux R."/>
        </authorList>
    </citation>
    <scope>NUCLEOTIDE SEQUENCE [LARGE SCALE GENOMIC DNA]</scope>
    <source>
        <strain evidence="4 5">Ou3-Ou53</strain>
    </source>
</reference>
<evidence type="ECO:0000259" key="2">
    <source>
        <dbReference type="Pfam" id="PF00501"/>
    </source>
</evidence>
<comment type="caution">
    <text evidence="4">The sequence shown here is derived from an EMBL/GenBank/DDBJ whole genome shotgun (WGS) entry which is preliminary data.</text>
</comment>
<evidence type="ECO:0000313" key="4">
    <source>
        <dbReference type="EMBL" id="KAF9762182.1"/>
    </source>
</evidence>
<comment type="similarity">
    <text evidence="1">Belongs to the ATP-dependent AMP-binding enzyme family.</text>
</comment>